<dbReference type="AlphaFoldDB" id="A0AA88NVS7"/>
<reference evidence="2" key="1">
    <citation type="submission" date="2023-08" db="EMBL/GenBank/DDBJ databases">
        <title>Pelteobagrus vachellii genome.</title>
        <authorList>
            <person name="Liu H."/>
        </authorList>
    </citation>
    <scope>NUCLEOTIDE SEQUENCE</scope>
    <source>
        <strain evidence="2">PRFRI_2022a</strain>
        <tissue evidence="2">Muscle</tissue>
    </source>
</reference>
<evidence type="ECO:0000313" key="3">
    <source>
        <dbReference type="Proteomes" id="UP001187315"/>
    </source>
</evidence>
<organism evidence="2 3">
    <name type="scientific">Tachysurus vachellii</name>
    <name type="common">Darkbarbel catfish</name>
    <name type="synonym">Pelteobagrus vachellii</name>
    <dbReference type="NCBI Taxonomy" id="175792"/>
    <lineage>
        <taxon>Eukaryota</taxon>
        <taxon>Metazoa</taxon>
        <taxon>Chordata</taxon>
        <taxon>Craniata</taxon>
        <taxon>Vertebrata</taxon>
        <taxon>Euteleostomi</taxon>
        <taxon>Actinopterygii</taxon>
        <taxon>Neopterygii</taxon>
        <taxon>Teleostei</taxon>
        <taxon>Ostariophysi</taxon>
        <taxon>Siluriformes</taxon>
        <taxon>Bagridae</taxon>
        <taxon>Tachysurus</taxon>
    </lineage>
</organism>
<evidence type="ECO:0000313" key="2">
    <source>
        <dbReference type="EMBL" id="KAK2866176.1"/>
    </source>
</evidence>
<feature type="chain" id="PRO_5041736462" evidence="1">
    <location>
        <begin position="23"/>
        <end position="151"/>
    </location>
</feature>
<gene>
    <name evidence="2" type="ORF">Q7C36_002232</name>
</gene>
<proteinExistence type="predicted"/>
<accession>A0AA88NVS7</accession>
<dbReference type="Proteomes" id="UP001187315">
    <property type="component" value="Unassembled WGS sequence"/>
</dbReference>
<evidence type="ECO:0000256" key="1">
    <source>
        <dbReference type="SAM" id="SignalP"/>
    </source>
</evidence>
<keyword evidence="3" id="KW-1185">Reference proteome</keyword>
<keyword evidence="1" id="KW-0732">Signal</keyword>
<dbReference type="EMBL" id="JAVHJS010000002">
    <property type="protein sequence ID" value="KAK2866176.1"/>
    <property type="molecule type" value="Genomic_DNA"/>
</dbReference>
<feature type="signal peptide" evidence="1">
    <location>
        <begin position="1"/>
        <end position="22"/>
    </location>
</feature>
<name>A0AA88NVS7_TACVA</name>
<comment type="caution">
    <text evidence="2">The sequence shown here is derived from an EMBL/GenBank/DDBJ whole genome shotgun (WGS) entry which is preliminary data.</text>
</comment>
<protein>
    <submittedName>
        <fullName evidence="2">Uncharacterized protein</fullName>
    </submittedName>
</protein>
<sequence length="151" mass="16653">MRCARAALCWLLILVTHTRSRAALDGAEPRAERDQAERSDVNVIQLHLWTLGSAARTPGSPSSRKPVIHVIHAEPLSELWPVVKQLQIESLFLTALNFHFTTILGGFWGKRPQVLQVLLLSTAESECGLDMFCSPVASHQLSITLNSSDDS</sequence>